<dbReference type="InterPro" id="IPR036318">
    <property type="entry name" value="FAD-bd_PCMH-like_sf"/>
</dbReference>
<dbReference type="InterPro" id="IPR012951">
    <property type="entry name" value="BBE"/>
</dbReference>
<protein>
    <recommendedName>
        <fullName evidence="4">FAD-binding PCMH-type domain-containing protein</fullName>
    </recommendedName>
</protein>
<dbReference type="PANTHER" id="PTHR13878:SF91">
    <property type="entry name" value="FAD BINDING DOMAIN PROTEIN (AFU_ORTHOLOGUE AFUA_6G12070)-RELATED"/>
    <property type="match status" value="1"/>
</dbReference>
<sequence>MHISLLFLGASTALAATCPTCRVLPGDGAWPSPSRWQHLNSTVRGRLLATNPLAHSCHDPTYNSEICRSLQQQWGRPELQIPYPSEFLSPWFQNQSCVPFTAESSACELGNYAVYSINVTGPDDVVAGLTFAQQNNVRLVIKNTGHDQNGKGTGKGALSLWMHNLKDKTFIHAYESSYYRGPAVKLGAGVQGQEAAAFAHENGYRAVVGSCPTVGVVGGYTQGGGHSSLSGLYGLGADNVLEWEVITAAGHHVIATPQQHKDLYWALSGGGPGTYGVVLSMTTRVFADTATGAASYSFDMASTNGSADAYWNAVSTFHAYMPLLLDQGVYATYAVTNISFIVLAMIAPSHDQTELNTLMEPMLTALDRQNGLSTESLSVTTLGGSNTYDVLASHVWPVLQDASLVAVQGGRLITRANLNADLGGVMAAMRNITAGGTFYFACTGINTTTAAGVPPVADNAVLPAWRDTSVTCLVGTAWGWGQSWDPAPGWQAELLDRVLPTMEAVTPNSGAYLNEANFAQRDWQQQFYGRNYPRLVAIKKRYDPHDLFYAVSAVGSEAWATDSKGRLCRT</sequence>
<comment type="caution">
    <text evidence="5">The sequence shown here is derived from an EMBL/GenBank/DDBJ whole genome shotgun (WGS) entry which is preliminary data.</text>
</comment>
<gene>
    <name evidence="5" type="ORF">DL546_005537</name>
</gene>
<organism evidence="5 6">
    <name type="scientific">Coniochaeta pulveracea</name>
    <dbReference type="NCBI Taxonomy" id="177199"/>
    <lineage>
        <taxon>Eukaryota</taxon>
        <taxon>Fungi</taxon>
        <taxon>Dikarya</taxon>
        <taxon>Ascomycota</taxon>
        <taxon>Pezizomycotina</taxon>
        <taxon>Sordariomycetes</taxon>
        <taxon>Sordariomycetidae</taxon>
        <taxon>Coniochaetales</taxon>
        <taxon>Coniochaetaceae</taxon>
        <taxon>Coniochaeta</taxon>
    </lineage>
</organism>
<name>A0A420Y259_9PEZI</name>
<keyword evidence="2" id="KW-0560">Oxidoreductase</keyword>
<dbReference type="Gene3D" id="3.30.465.10">
    <property type="match status" value="2"/>
</dbReference>
<proteinExistence type="inferred from homology"/>
<keyword evidence="6" id="KW-1185">Reference proteome</keyword>
<dbReference type="GO" id="GO:0016491">
    <property type="term" value="F:oxidoreductase activity"/>
    <property type="evidence" value="ECO:0007669"/>
    <property type="project" value="UniProtKB-KW"/>
</dbReference>
<dbReference type="PANTHER" id="PTHR13878">
    <property type="entry name" value="GULONOLACTONE OXIDASE"/>
    <property type="match status" value="1"/>
</dbReference>
<evidence type="ECO:0000256" key="2">
    <source>
        <dbReference type="ARBA" id="ARBA00023002"/>
    </source>
</evidence>
<evidence type="ECO:0000259" key="4">
    <source>
        <dbReference type="PROSITE" id="PS51387"/>
    </source>
</evidence>
<feature type="domain" description="FAD-binding PCMH-type" evidence="4">
    <location>
        <begin position="109"/>
        <end position="288"/>
    </location>
</feature>
<evidence type="ECO:0000313" key="5">
    <source>
        <dbReference type="EMBL" id="RKU41964.1"/>
    </source>
</evidence>
<dbReference type="GO" id="GO:0071949">
    <property type="term" value="F:FAD binding"/>
    <property type="evidence" value="ECO:0007669"/>
    <property type="project" value="InterPro"/>
</dbReference>
<feature type="chain" id="PRO_5018995907" description="FAD-binding PCMH-type domain-containing protein" evidence="3">
    <location>
        <begin position="16"/>
        <end position="570"/>
    </location>
</feature>
<dbReference type="SUPFAM" id="SSF56176">
    <property type="entry name" value="FAD-binding/transporter-associated domain-like"/>
    <property type="match status" value="1"/>
</dbReference>
<evidence type="ECO:0000256" key="1">
    <source>
        <dbReference type="ARBA" id="ARBA00005466"/>
    </source>
</evidence>
<dbReference type="EMBL" id="QVQW01000064">
    <property type="protein sequence ID" value="RKU41964.1"/>
    <property type="molecule type" value="Genomic_DNA"/>
</dbReference>
<reference evidence="5 6" key="1">
    <citation type="submission" date="2018-08" db="EMBL/GenBank/DDBJ databases">
        <title>Draft genome of the lignicolous fungus Coniochaeta pulveracea.</title>
        <authorList>
            <person name="Borstlap C.J."/>
            <person name="De Witt R.N."/>
            <person name="Botha A."/>
            <person name="Volschenk H."/>
        </authorList>
    </citation>
    <scope>NUCLEOTIDE SEQUENCE [LARGE SCALE GENOMIC DNA]</scope>
    <source>
        <strain evidence="5 6">CAB683</strain>
    </source>
</reference>
<evidence type="ECO:0000313" key="6">
    <source>
        <dbReference type="Proteomes" id="UP000275385"/>
    </source>
</evidence>
<keyword evidence="3" id="KW-0732">Signal</keyword>
<dbReference type="OrthoDB" id="9983560at2759"/>
<dbReference type="Proteomes" id="UP000275385">
    <property type="component" value="Unassembled WGS sequence"/>
</dbReference>
<dbReference type="AlphaFoldDB" id="A0A420Y259"/>
<dbReference type="STRING" id="177199.A0A420Y259"/>
<comment type="similarity">
    <text evidence="1">Belongs to the oxygen-dependent FAD-linked oxidoreductase family.</text>
</comment>
<dbReference type="InterPro" id="IPR006094">
    <property type="entry name" value="Oxid_FAD_bind_N"/>
</dbReference>
<accession>A0A420Y259</accession>
<dbReference type="Pfam" id="PF01565">
    <property type="entry name" value="FAD_binding_4"/>
    <property type="match status" value="1"/>
</dbReference>
<evidence type="ECO:0000256" key="3">
    <source>
        <dbReference type="SAM" id="SignalP"/>
    </source>
</evidence>
<feature type="signal peptide" evidence="3">
    <location>
        <begin position="1"/>
        <end position="15"/>
    </location>
</feature>
<dbReference type="InterPro" id="IPR016166">
    <property type="entry name" value="FAD-bd_PCMH"/>
</dbReference>
<dbReference type="InterPro" id="IPR016169">
    <property type="entry name" value="FAD-bd_PCMH_sub2"/>
</dbReference>
<dbReference type="InterPro" id="IPR050432">
    <property type="entry name" value="FAD-linked_Oxidoreductases_BP"/>
</dbReference>
<dbReference type="PROSITE" id="PS51387">
    <property type="entry name" value="FAD_PCMH"/>
    <property type="match status" value="1"/>
</dbReference>
<dbReference type="Pfam" id="PF08031">
    <property type="entry name" value="BBE"/>
    <property type="match status" value="1"/>
</dbReference>